<dbReference type="Gene3D" id="3.30.70.1280">
    <property type="entry name" value="SP0830-like domains"/>
    <property type="match status" value="1"/>
</dbReference>
<dbReference type="EMBL" id="JAMLDX010000011">
    <property type="protein sequence ID" value="MCP3731657.1"/>
    <property type="molecule type" value="Genomic_DNA"/>
</dbReference>
<dbReference type="AlphaFoldDB" id="A0A9X2HK77"/>
<reference evidence="1" key="1">
    <citation type="submission" date="2022-05" db="EMBL/GenBank/DDBJ databases">
        <title>Sphingomonas sp. strain MG17 Genome sequencing and assembly.</title>
        <authorList>
            <person name="Kim I."/>
        </authorList>
    </citation>
    <scope>NUCLEOTIDE SEQUENCE</scope>
    <source>
        <strain evidence="1">MG17</strain>
    </source>
</reference>
<protein>
    <submittedName>
        <fullName evidence="1">DUF1697 domain-containing protein</fullName>
    </submittedName>
</protein>
<organism evidence="1 2">
    <name type="scientific">Sphingomonas tagetis</name>
    <dbReference type="NCBI Taxonomy" id="2949092"/>
    <lineage>
        <taxon>Bacteria</taxon>
        <taxon>Pseudomonadati</taxon>
        <taxon>Pseudomonadota</taxon>
        <taxon>Alphaproteobacteria</taxon>
        <taxon>Sphingomonadales</taxon>
        <taxon>Sphingomonadaceae</taxon>
        <taxon>Sphingomonas</taxon>
    </lineage>
</organism>
<dbReference type="PIRSF" id="PIRSF008502">
    <property type="entry name" value="UCP008502"/>
    <property type="match status" value="1"/>
</dbReference>
<dbReference type="Proteomes" id="UP001139451">
    <property type="component" value="Unassembled WGS sequence"/>
</dbReference>
<proteinExistence type="predicted"/>
<dbReference type="PANTHER" id="PTHR36439:SF1">
    <property type="entry name" value="DUF1697 DOMAIN-CONTAINING PROTEIN"/>
    <property type="match status" value="1"/>
</dbReference>
<comment type="caution">
    <text evidence="1">The sequence shown here is derived from an EMBL/GenBank/DDBJ whole genome shotgun (WGS) entry which is preliminary data.</text>
</comment>
<accession>A0A9X2HK77</accession>
<dbReference type="Pfam" id="PF08002">
    <property type="entry name" value="DUF1697"/>
    <property type="match status" value="1"/>
</dbReference>
<keyword evidence="2" id="KW-1185">Reference proteome</keyword>
<evidence type="ECO:0000313" key="1">
    <source>
        <dbReference type="EMBL" id="MCP3731657.1"/>
    </source>
</evidence>
<name>A0A9X2HK77_9SPHN</name>
<sequence>MSGSRWAALLRGINLGKRQLKSAELKGVVEGLGFTDVKTLFASGNVVFTAPGTNAAALEAAIHDALAKATGLKSEIFVRGPNEMDAIVAANPFPEVAKERPSQLVVIFHRDAIDPAPLGELLESYDGPERVKATGRELFIDFPDGQGRSNLYPAMSKARPKLDPVNTARNWNTVLKIRDAL</sequence>
<gene>
    <name evidence="1" type="ORF">M9978_14615</name>
</gene>
<dbReference type="SUPFAM" id="SSF160379">
    <property type="entry name" value="SP0830-like"/>
    <property type="match status" value="1"/>
</dbReference>
<dbReference type="PANTHER" id="PTHR36439">
    <property type="entry name" value="BLL4334 PROTEIN"/>
    <property type="match status" value="1"/>
</dbReference>
<dbReference type="RefSeq" id="WP_254294436.1">
    <property type="nucleotide sequence ID" value="NZ_JAMLDX010000011.1"/>
</dbReference>
<dbReference type="InterPro" id="IPR012545">
    <property type="entry name" value="DUF1697"/>
</dbReference>
<evidence type="ECO:0000313" key="2">
    <source>
        <dbReference type="Proteomes" id="UP001139451"/>
    </source>
</evidence>